<accession>A0ABW1SHL6</accession>
<organism evidence="2 3">
    <name type="scientific">Lactiplantibacillus nangangensis</name>
    <dbReference type="NCBI Taxonomy" id="2559917"/>
    <lineage>
        <taxon>Bacteria</taxon>
        <taxon>Bacillati</taxon>
        <taxon>Bacillota</taxon>
        <taxon>Bacilli</taxon>
        <taxon>Lactobacillales</taxon>
        <taxon>Lactobacillaceae</taxon>
        <taxon>Lactiplantibacillus</taxon>
    </lineage>
</organism>
<sequence>METRTRQIVVVLFLVFVAFALGIFTYWRYTDDLVSESTSPDAVAVKSDRLEVSLSRKTSFGGDALTGKKEEQFNQVMRKINAKHHIGAYLGIEDGKVRFSGARGYANAGGSAVFRINSAFLVGKYQELINNAILLHYASQGKLNLNSNINTYVSNAGSYTIKKLLNDGSGRFVTLKQLTQVSSNDLPNSYNSIIFNKKHVKDSISADSLIKIRLIRKISGTTYLSTLKKLIIIPLGLTNTRVYSPQEGTQSNDVESYIYATTNGIPSQKKMIQLADPILGYDQLRMSLSDVVISYTKILNNELFSRRFSKLFLNSITTIDSKNKVSSAKQSLILRTHNQEIRMEYVVKENRLLITGSNYPNVQLSDAELFKDLRKLF</sequence>
<keyword evidence="3" id="KW-1185">Reference proteome</keyword>
<dbReference type="Proteomes" id="UP001596171">
    <property type="component" value="Unassembled WGS sequence"/>
</dbReference>
<keyword evidence="1" id="KW-1133">Transmembrane helix</keyword>
<name>A0ABW1SHL6_9LACO</name>
<keyword evidence="1" id="KW-0812">Transmembrane</keyword>
<proteinExistence type="predicted"/>
<keyword evidence="1" id="KW-0472">Membrane</keyword>
<feature type="transmembrane region" description="Helical" evidence="1">
    <location>
        <begin position="7"/>
        <end position="27"/>
    </location>
</feature>
<dbReference type="GO" id="GO:0016787">
    <property type="term" value="F:hydrolase activity"/>
    <property type="evidence" value="ECO:0007669"/>
    <property type="project" value="UniProtKB-KW"/>
</dbReference>
<comment type="caution">
    <text evidence="2">The sequence shown here is derived from an EMBL/GenBank/DDBJ whole genome shotgun (WGS) entry which is preliminary data.</text>
</comment>
<evidence type="ECO:0000313" key="3">
    <source>
        <dbReference type="Proteomes" id="UP001596171"/>
    </source>
</evidence>
<gene>
    <name evidence="2" type="ORF">ACFP1L_04605</name>
</gene>
<reference evidence="3" key="1">
    <citation type="journal article" date="2019" name="Int. J. Syst. Evol. Microbiol.">
        <title>The Global Catalogue of Microorganisms (GCM) 10K type strain sequencing project: providing services to taxonomists for standard genome sequencing and annotation.</title>
        <authorList>
            <consortium name="The Broad Institute Genomics Platform"/>
            <consortium name="The Broad Institute Genome Sequencing Center for Infectious Disease"/>
            <person name="Wu L."/>
            <person name="Ma J."/>
        </authorList>
    </citation>
    <scope>NUCLEOTIDE SEQUENCE [LARGE SCALE GENOMIC DNA]</scope>
    <source>
        <strain evidence="3">CCM 8930</strain>
    </source>
</reference>
<evidence type="ECO:0000313" key="2">
    <source>
        <dbReference type="EMBL" id="MFC6201181.1"/>
    </source>
</evidence>
<dbReference type="PANTHER" id="PTHR46825:SF11">
    <property type="entry name" value="PENICILLIN-BINDING PROTEIN 4"/>
    <property type="match status" value="1"/>
</dbReference>
<keyword evidence="2" id="KW-0378">Hydrolase</keyword>
<protein>
    <submittedName>
        <fullName evidence="2">Serine hydrolase domain-containing protein</fullName>
    </submittedName>
</protein>
<dbReference type="InterPro" id="IPR012338">
    <property type="entry name" value="Beta-lactam/transpept-like"/>
</dbReference>
<dbReference type="PANTHER" id="PTHR46825">
    <property type="entry name" value="D-ALANYL-D-ALANINE-CARBOXYPEPTIDASE/ENDOPEPTIDASE AMPH"/>
    <property type="match status" value="1"/>
</dbReference>
<dbReference type="SUPFAM" id="SSF56601">
    <property type="entry name" value="beta-lactamase/transpeptidase-like"/>
    <property type="match status" value="1"/>
</dbReference>
<dbReference type="EMBL" id="JBHSSE010000009">
    <property type="protein sequence ID" value="MFC6201181.1"/>
    <property type="molecule type" value="Genomic_DNA"/>
</dbReference>
<dbReference type="Gene3D" id="3.40.710.10">
    <property type="entry name" value="DD-peptidase/beta-lactamase superfamily"/>
    <property type="match status" value="1"/>
</dbReference>
<dbReference type="RefSeq" id="WP_137616884.1">
    <property type="nucleotide sequence ID" value="NZ_BJDI01000013.1"/>
</dbReference>
<evidence type="ECO:0000256" key="1">
    <source>
        <dbReference type="SAM" id="Phobius"/>
    </source>
</evidence>
<dbReference type="InterPro" id="IPR050491">
    <property type="entry name" value="AmpC-like"/>
</dbReference>